<dbReference type="OrthoDB" id="4809754at2759"/>
<evidence type="ECO:0000313" key="1">
    <source>
        <dbReference type="EMBL" id="OHE90485.1"/>
    </source>
</evidence>
<dbReference type="EMBL" id="MJBS01000253">
    <property type="protein sequence ID" value="OHE90485.1"/>
    <property type="molecule type" value="Genomic_DNA"/>
</dbReference>
<accession>A0A1G4AN26</accession>
<proteinExistence type="predicted"/>
<name>A0A1G4AN26_9PEZI</name>
<reference evidence="1 2" key="1">
    <citation type="submission" date="2016-09" db="EMBL/GenBank/DDBJ databases">
        <authorList>
            <person name="Capua I."/>
            <person name="De Benedictis P."/>
            <person name="Joannis T."/>
            <person name="Lombin L.H."/>
            <person name="Cattoli G."/>
        </authorList>
    </citation>
    <scope>NUCLEOTIDE SEQUENCE [LARGE SCALE GENOMIC DNA]</scope>
    <source>
        <strain evidence="1 2">IMI 309357</strain>
    </source>
</reference>
<dbReference type="Proteomes" id="UP000176998">
    <property type="component" value="Unassembled WGS sequence"/>
</dbReference>
<dbReference type="AlphaFoldDB" id="A0A1G4AN26"/>
<gene>
    <name evidence="1" type="ORF">CORC01_14213</name>
</gene>
<dbReference type="RefSeq" id="XP_022467662.1">
    <property type="nucleotide sequence ID" value="XM_022625824.1"/>
</dbReference>
<dbReference type="GeneID" id="34567334"/>
<comment type="caution">
    <text evidence="1">The sequence shown here is derived from an EMBL/GenBank/DDBJ whole genome shotgun (WGS) entry which is preliminary data.</text>
</comment>
<evidence type="ECO:0000313" key="2">
    <source>
        <dbReference type="Proteomes" id="UP000176998"/>
    </source>
</evidence>
<organism evidence="1 2">
    <name type="scientific">Colletotrichum orchidophilum</name>
    <dbReference type="NCBI Taxonomy" id="1209926"/>
    <lineage>
        <taxon>Eukaryota</taxon>
        <taxon>Fungi</taxon>
        <taxon>Dikarya</taxon>
        <taxon>Ascomycota</taxon>
        <taxon>Pezizomycotina</taxon>
        <taxon>Sordariomycetes</taxon>
        <taxon>Hypocreomycetidae</taxon>
        <taxon>Glomerellales</taxon>
        <taxon>Glomerellaceae</taxon>
        <taxon>Colletotrichum</taxon>
    </lineage>
</organism>
<sequence length="304" mass="33556">MCLPAILLYRTARVAVQQPDGTLMKTEGKEQQVLYITQHGMIGGTGQVATYLMQPNMMDVRAEIIRCSTHPVCNYVWKLKTDYWKLLVRFTSPWQPFAQLAWFPSPKGDRCIASAYFARTTGEVVVQMGPSGRTVGKATQTPFAGHGSPITCSIDIDHITEHDQIVIFLPDDPTLAPVLSQAFRRPATECVAQVVQPIPYYTDEGFSLSGRINVANAVQAGSYMGVCVPLPISDISLFHLQPDQLCCDSHQYYSPCTDSPSSASNSSFDVHSDDSGNTQFVTMVDLEVQENDIDDRCIVVKPLL</sequence>
<protein>
    <submittedName>
        <fullName evidence="1">Uncharacterized protein</fullName>
    </submittedName>
</protein>
<keyword evidence="2" id="KW-1185">Reference proteome</keyword>